<protein>
    <submittedName>
        <fullName evidence="3">Uncharacterized protein</fullName>
    </submittedName>
</protein>
<evidence type="ECO:0000256" key="2">
    <source>
        <dbReference type="SAM" id="MobiDB-lite"/>
    </source>
</evidence>
<accession>T5KFD2</accession>
<gene>
    <name evidence="3" type="ORF">L687_05390</name>
</gene>
<dbReference type="RefSeq" id="WP_021200987.1">
    <property type="nucleotide sequence ID" value="NZ_ATAO01000206.1"/>
</dbReference>
<proteinExistence type="predicted"/>
<sequence length="928" mass="105363">MNEAPGEDLVRYTGADALSTREAVVNARAELARRQLQLDAQHAEAKAEMERQRRELEAQFEKARAELAEQMKPLKEQLAKLAEIMWTVDLYLGRDETLRLIREGSPAPADTPIAVRQKVLVMAEESLILMGATSTGVTSEDIPEFIDWLIADDANLDRILPEKKGVVVLVPTKVKSRSGNIFEDAYRDAENQRSYWLLRNGERLYLLTVDPELKIFDRVLPRRREFVDVFDQRLFGFGSRRGEPVRPGSEEWFELEKIADAKRRHYMRILMVLEGLIDRTPVWHPLPASGASFMSLADQDAGKIVLIQDDEESIQLGEGGETFAQWQRRVNSLLRPGLRVVANFNTQAFRELYNDGDRWSRGGHQRIHPANAEYPPSQTPLLIEARRDNGLVIRYTRTEKIWKRNQPVPGEPGYVYRFETEAEPKQRASCVIYPDDSFVVPFDLVTVAEMERFLASREERSNHFLSMVPTLRAAIAAKYEEAAQEADFRGLIAQLLVTEGADAEDVDELVDGLVYWWKLAHTWSKPLNGDGAHEKNAADQIVAEYRARRKRDADDSEKRMIERGRAIPGAIAVGRDRQGRWWSYSPSPDAHDEGVFLDITRLYRNGRMGETKTSQTVARRTASALQLAWSDERWGSWKFDAHANHYLTAGERRELIEQAKALSSGTPVVVTELFDPKHPGRRSIHVYAWVAEKPPTEEEPISSHDVYSWRQSNKYIERTGWSVVKDSDGVRLGNRSRSSQASDQFSHYSGGTKWGSTPWWPDTATPDGDARPRLIWADEAMLDAVASFRIRCAAIADEEREQRRAAEAAAYAYSQPIEARIEEQIIAQAKARFIEDFGADALDLWPAHLKTLKLRNPIHSRTLWGVVAIALAHGHPVVGQTLDQLADFAWQHENKAPGEWHPPRSRVDFGDFGSIIVTEPASDEDEQP</sequence>
<dbReference type="AlphaFoldDB" id="T5KFD2"/>
<evidence type="ECO:0000313" key="3">
    <source>
        <dbReference type="EMBL" id="EQM74895.1"/>
    </source>
</evidence>
<comment type="caution">
    <text evidence="3">The sequence shown here is derived from an EMBL/GenBank/DDBJ whole genome shotgun (WGS) entry which is preliminary data.</text>
</comment>
<reference evidence="3 4" key="1">
    <citation type="journal article" date="2013" name="Genome Announc.">
        <title>Whole-genome sequences of five oyster-associated bacteria show potential for crude oil hydrocarbon degradation.</title>
        <authorList>
            <person name="Chauhan A."/>
            <person name="Green S."/>
            <person name="Pathak A."/>
            <person name="Thomas J."/>
            <person name="Venkatramanan R."/>
        </authorList>
    </citation>
    <scope>NUCLEOTIDE SEQUENCE [LARGE SCALE GENOMIC DNA]</scope>
    <source>
        <strain evidence="3 4">MF109</strain>
    </source>
</reference>
<evidence type="ECO:0000256" key="1">
    <source>
        <dbReference type="SAM" id="Coils"/>
    </source>
</evidence>
<name>T5KFD2_MICMQ</name>
<feature type="coiled-coil region" evidence="1">
    <location>
        <begin position="26"/>
        <end position="84"/>
    </location>
</feature>
<dbReference type="Proteomes" id="UP000016033">
    <property type="component" value="Unassembled WGS sequence"/>
</dbReference>
<dbReference type="PATRIC" id="fig|1333857.3.peg.3051"/>
<evidence type="ECO:0000313" key="4">
    <source>
        <dbReference type="Proteomes" id="UP000016033"/>
    </source>
</evidence>
<organism evidence="3 4">
    <name type="scientific">Microbacterium maritypicum MF109</name>
    <dbReference type="NCBI Taxonomy" id="1333857"/>
    <lineage>
        <taxon>Bacteria</taxon>
        <taxon>Bacillati</taxon>
        <taxon>Actinomycetota</taxon>
        <taxon>Actinomycetes</taxon>
        <taxon>Micrococcales</taxon>
        <taxon>Microbacteriaceae</taxon>
        <taxon>Microbacterium</taxon>
    </lineage>
</organism>
<keyword evidence="1" id="KW-0175">Coiled coil</keyword>
<dbReference type="EMBL" id="ATAO01000206">
    <property type="protein sequence ID" value="EQM74895.1"/>
    <property type="molecule type" value="Genomic_DNA"/>
</dbReference>
<feature type="compositionally biased region" description="Polar residues" evidence="2">
    <location>
        <begin position="735"/>
        <end position="749"/>
    </location>
</feature>
<feature type="region of interest" description="Disordered" evidence="2">
    <location>
        <begin position="732"/>
        <end position="751"/>
    </location>
</feature>